<dbReference type="EMBL" id="CYTK01000012">
    <property type="protein sequence ID" value="CUJ71637.1"/>
    <property type="molecule type" value="Genomic_DNA"/>
</dbReference>
<evidence type="ECO:0000313" key="3">
    <source>
        <dbReference type="EMBL" id="CUJ71637.1"/>
    </source>
</evidence>
<name>A0AAD2J4Z0_ACHAE</name>
<dbReference type="Proteomes" id="UP000044098">
    <property type="component" value="Unassembled WGS sequence"/>
</dbReference>
<feature type="compositionally biased region" description="Low complexity" evidence="1">
    <location>
        <begin position="36"/>
        <end position="56"/>
    </location>
</feature>
<protein>
    <submittedName>
        <fullName evidence="3">Protein of uncharacterized function (DUF3625)</fullName>
    </submittedName>
</protein>
<dbReference type="AlphaFoldDB" id="A0AAD2J4Z0"/>
<feature type="region of interest" description="Disordered" evidence="1">
    <location>
        <begin position="36"/>
        <end position="58"/>
    </location>
</feature>
<accession>A0AAD2J4Z0</accession>
<evidence type="ECO:0000256" key="1">
    <source>
        <dbReference type="SAM" id="MobiDB-lite"/>
    </source>
</evidence>
<evidence type="ECO:0000256" key="2">
    <source>
        <dbReference type="SAM" id="SignalP"/>
    </source>
</evidence>
<dbReference type="RefSeq" id="WP_082401300.1">
    <property type="nucleotide sequence ID" value="NZ_CYTK01000012.1"/>
</dbReference>
<dbReference type="Pfam" id="PF12293">
    <property type="entry name" value="T4BSS_DotH_IcmK"/>
    <property type="match status" value="1"/>
</dbReference>
<feature type="compositionally biased region" description="Low complexity" evidence="1">
    <location>
        <begin position="81"/>
        <end position="95"/>
    </location>
</feature>
<feature type="region of interest" description="Disordered" evidence="1">
    <location>
        <begin position="81"/>
        <end position="125"/>
    </location>
</feature>
<organism evidence="3 4">
    <name type="scientific">Achromobacter aegrifaciens</name>
    <dbReference type="NCBI Taxonomy" id="1287736"/>
    <lineage>
        <taxon>Bacteria</taxon>
        <taxon>Pseudomonadati</taxon>
        <taxon>Pseudomonadota</taxon>
        <taxon>Betaproteobacteria</taxon>
        <taxon>Burkholderiales</taxon>
        <taxon>Alcaligenaceae</taxon>
        <taxon>Achromobacter</taxon>
    </lineage>
</organism>
<evidence type="ECO:0000313" key="4">
    <source>
        <dbReference type="Proteomes" id="UP000044098"/>
    </source>
</evidence>
<feature type="signal peptide" evidence="2">
    <location>
        <begin position="1"/>
        <end position="29"/>
    </location>
</feature>
<dbReference type="InterPro" id="IPR022073">
    <property type="entry name" value="T4BSS_DotH_IcmK"/>
</dbReference>
<proteinExistence type="predicted"/>
<keyword evidence="2" id="KW-0732">Signal</keyword>
<gene>
    <name evidence="3" type="ORF">ERS370000_05476</name>
</gene>
<comment type="caution">
    <text evidence="3">The sequence shown here is derived from an EMBL/GenBank/DDBJ whole genome shotgun (WGS) entry which is preliminary data.</text>
</comment>
<sequence>MSNLIMKAGRGRWSIVAVLVGAIGLNVQAQPTPATAKAQPNAAGAPSAGSAQGRGAKAVTNAPQVGNAKFVGDDDAVVAEASAAQQPAGATAQSTKLPAGQNQPAAASKDGGGREQSIAADAPLPSPRVDMVTAAVDQVAPLNPGEILRLRKSVDERQAAEVQPLRSDLIPVSVTYDIDMSPGARPQVIQVTPGQGALVNIIDREGNGWPVMSVKNYNEGAIKVERMGPSTLSIEATSNHKIASVGVLLEGMNVAWSFTVIPAQVTTDVRVDLRLPSLSPGSVTKIGRASGLPTVGAKLDGYLYGGTPEGARRLEVTGVPGARAWQSPDGKLILRIAGLVSSPAWYERMPAADGTAVYELPATPIVAVATDGGVSHTVRIKGLQPTVGASESAWRHQ</sequence>
<reference evidence="3 4" key="1">
    <citation type="submission" date="2015-09" db="EMBL/GenBank/DDBJ databases">
        <authorList>
            <consortium name="Pathogen Informatics"/>
        </authorList>
    </citation>
    <scope>NUCLEOTIDE SEQUENCE [LARGE SCALE GENOMIC DNA]</scope>
    <source>
        <strain evidence="3 4">2789STDY5608625</strain>
    </source>
</reference>
<feature type="chain" id="PRO_5042094363" evidence="2">
    <location>
        <begin position="30"/>
        <end position="397"/>
    </location>
</feature>